<sequence length="335" mass="35871">MYNLKLATLGLMATAALPAMAYLPPHKRSEAPVDLGTLESLEAFYQDLGLSAADVANWQAIEELETHDWDAIAAEDAARAAAGVSEKDVTSPAATPENMGLATRQSEDQCANLTGFANILCANMPSRAAWWTAGGAMAIWYAPEALVRWTDAVAHVIKTSRSLRQVKGAGELGARSVSSGTRQIKFSVPVFHGNGNSSSSVLATRNADQDADMTVHNDYLFEEAAGVLHYQGTRAALAADADERAPSSAVRGSVQSRQTRSYTIVIQATALTSASTLASESCIASVVKYHINRATEQDRFRCVPVDNRGSWKMALHVNVNKGRGNGGEYRTCCDF</sequence>
<keyword evidence="3" id="KW-1185">Reference proteome</keyword>
<keyword evidence="1" id="KW-0732">Signal</keyword>
<protein>
    <submittedName>
        <fullName evidence="2">Uncharacterized protein</fullName>
    </submittedName>
</protein>
<evidence type="ECO:0000313" key="2">
    <source>
        <dbReference type="EMBL" id="KAK8077103.1"/>
    </source>
</evidence>
<name>A0ABR1W4N7_9PEZI</name>
<proteinExistence type="predicted"/>
<organism evidence="2 3">
    <name type="scientific">Apiospora saccharicola</name>
    <dbReference type="NCBI Taxonomy" id="335842"/>
    <lineage>
        <taxon>Eukaryota</taxon>
        <taxon>Fungi</taxon>
        <taxon>Dikarya</taxon>
        <taxon>Ascomycota</taxon>
        <taxon>Pezizomycotina</taxon>
        <taxon>Sordariomycetes</taxon>
        <taxon>Xylariomycetidae</taxon>
        <taxon>Amphisphaeriales</taxon>
        <taxon>Apiosporaceae</taxon>
        <taxon>Apiospora</taxon>
    </lineage>
</organism>
<comment type="caution">
    <text evidence="2">The sequence shown here is derived from an EMBL/GenBank/DDBJ whole genome shotgun (WGS) entry which is preliminary data.</text>
</comment>
<reference evidence="2 3" key="1">
    <citation type="submission" date="2023-01" db="EMBL/GenBank/DDBJ databases">
        <title>Analysis of 21 Apiospora genomes using comparative genomics revels a genus with tremendous synthesis potential of carbohydrate active enzymes and secondary metabolites.</title>
        <authorList>
            <person name="Sorensen T."/>
        </authorList>
    </citation>
    <scope>NUCLEOTIDE SEQUENCE [LARGE SCALE GENOMIC DNA]</scope>
    <source>
        <strain evidence="2 3">CBS 83171</strain>
    </source>
</reference>
<feature type="signal peptide" evidence="1">
    <location>
        <begin position="1"/>
        <end position="21"/>
    </location>
</feature>
<evidence type="ECO:0000256" key="1">
    <source>
        <dbReference type="SAM" id="SignalP"/>
    </source>
</evidence>
<accession>A0ABR1W4N7</accession>
<evidence type="ECO:0000313" key="3">
    <source>
        <dbReference type="Proteomes" id="UP001446871"/>
    </source>
</evidence>
<dbReference type="Proteomes" id="UP001446871">
    <property type="component" value="Unassembled WGS sequence"/>
</dbReference>
<dbReference type="EMBL" id="JAQQWM010000002">
    <property type="protein sequence ID" value="KAK8077103.1"/>
    <property type="molecule type" value="Genomic_DNA"/>
</dbReference>
<feature type="chain" id="PRO_5045476799" evidence="1">
    <location>
        <begin position="22"/>
        <end position="335"/>
    </location>
</feature>
<gene>
    <name evidence="2" type="ORF">PG996_003273</name>
</gene>